<dbReference type="SMART" id="SM00939">
    <property type="entry name" value="PepX_C"/>
    <property type="match status" value="1"/>
</dbReference>
<reference evidence="4 5" key="1">
    <citation type="submission" date="2017-07" db="EMBL/GenBank/DDBJ databases">
        <title>The new phylogeny of genus Mycobacterium.</title>
        <authorList>
            <person name="Tortoli E."/>
            <person name="Trovato A."/>
            <person name="Cirillo D.M."/>
        </authorList>
    </citation>
    <scope>NUCLEOTIDE SEQUENCE [LARGE SCALE GENOMIC DNA]</scope>
    <source>
        <strain evidence="4 5">ATCC 33027</strain>
    </source>
</reference>
<keyword evidence="1" id="KW-0378">Hydrolase</keyword>
<dbReference type="AlphaFoldDB" id="A0A255DAM4"/>
<dbReference type="OrthoDB" id="5240615at2"/>
<dbReference type="EMBL" id="NOZR01000022">
    <property type="protein sequence ID" value="OYN76416.1"/>
    <property type="molecule type" value="Genomic_DNA"/>
</dbReference>
<evidence type="ECO:0000256" key="2">
    <source>
        <dbReference type="SAM" id="MobiDB-lite"/>
    </source>
</evidence>
<evidence type="ECO:0000313" key="5">
    <source>
        <dbReference type="Proteomes" id="UP000216063"/>
    </source>
</evidence>
<dbReference type="InterPro" id="IPR005674">
    <property type="entry name" value="CocE/Ser_esterase"/>
</dbReference>
<dbReference type="SUPFAM" id="SSF49785">
    <property type="entry name" value="Galactose-binding domain-like"/>
    <property type="match status" value="1"/>
</dbReference>
<protein>
    <recommendedName>
        <fullName evidence="3">Xaa-Pro dipeptidyl-peptidase C-terminal domain-containing protein</fullName>
    </recommendedName>
</protein>
<sequence length="563" mass="61717">MISGIQALRRPATRPDAPGGTYPGLRPGREVHARGSVIDGGRALGCDVVVDRDVAIPLRDGVIVYTDIVRPADRDADLPVLVAWSPYGKQDTGSLLDMIPGRAGIATDALSNLQKWEGPDPGYWCAYGYAVANVDPRGVNSSGGDAQFWSESEGRDAFDVIEWLAIQSWSNGKVAMAGNSWLAVSQWFTAAERPPHLAAIAPWEGMSDYYRDMAIRGGIPTGDAFCNFVLTNSVRGNGTVEDIPAMITEHPLFDDYWATKRAAVEKIVVPAYVVASWTQLHSSRTLDAFRRLSGDKWLRVHNTHEWPDFYSDVYTEDLRRFFDHYLLGVDNGWETTPAVRLSILDPGGTDVVDLPEPQWPIATALHQPLYLDFSAGELTAAPPQQESEHSYAAVDGQVVLSYRFDHDTDLIGYSKLRLWVQADGNDDMDLFVRLDKLGIDGAVLSPVVLDQPVQATSGQLRVSHRRCDPQVSTPSEPFLTHTHEELLHPGDIVPVDIGLWATAIRFHAGESLAVTISGARLIPAELNQISKAPLRNHGAHILRAGGRYDSHVLLPLMSGPNDA</sequence>
<dbReference type="InterPro" id="IPR000383">
    <property type="entry name" value="Xaa-Pro-like_dom"/>
</dbReference>
<dbReference type="Pfam" id="PF02129">
    <property type="entry name" value="Peptidase_S15"/>
    <property type="match status" value="1"/>
</dbReference>
<evidence type="ECO:0000259" key="3">
    <source>
        <dbReference type="SMART" id="SM00939"/>
    </source>
</evidence>
<dbReference type="InterPro" id="IPR029058">
    <property type="entry name" value="AB_hydrolase_fold"/>
</dbReference>
<keyword evidence="5" id="KW-1185">Reference proteome</keyword>
<name>A0A255DAM4_9MYCO</name>
<dbReference type="GO" id="GO:0008239">
    <property type="term" value="F:dipeptidyl-peptidase activity"/>
    <property type="evidence" value="ECO:0007669"/>
    <property type="project" value="InterPro"/>
</dbReference>
<dbReference type="Gene3D" id="3.40.50.1820">
    <property type="entry name" value="alpha/beta hydrolase"/>
    <property type="match status" value="1"/>
</dbReference>
<accession>A0A255DAM4</accession>
<gene>
    <name evidence="4" type="ORF">CG716_22500</name>
</gene>
<dbReference type="InterPro" id="IPR013736">
    <property type="entry name" value="Xaa-Pro_dipept_C"/>
</dbReference>
<dbReference type="InterPro" id="IPR008979">
    <property type="entry name" value="Galactose-bd-like_sf"/>
</dbReference>
<evidence type="ECO:0000256" key="1">
    <source>
        <dbReference type="ARBA" id="ARBA00022801"/>
    </source>
</evidence>
<feature type="region of interest" description="Disordered" evidence="2">
    <location>
        <begin position="1"/>
        <end position="28"/>
    </location>
</feature>
<proteinExistence type="predicted"/>
<dbReference type="SUPFAM" id="SSF53474">
    <property type="entry name" value="alpha/beta-Hydrolases"/>
    <property type="match status" value="1"/>
</dbReference>
<dbReference type="Gene3D" id="1.10.3020.20">
    <property type="match status" value="1"/>
</dbReference>
<dbReference type="InterPro" id="IPR050585">
    <property type="entry name" value="Xaa-Pro_dipeptidyl-ppase/CocE"/>
</dbReference>
<feature type="domain" description="Xaa-Pro dipeptidyl-peptidase C-terminal" evidence="3">
    <location>
        <begin position="319"/>
        <end position="553"/>
    </location>
</feature>
<dbReference type="NCBIfam" id="TIGR00976">
    <property type="entry name" value="CocE_NonD"/>
    <property type="match status" value="2"/>
</dbReference>
<dbReference type="Pfam" id="PF08530">
    <property type="entry name" value="PepX_C"/>
    <property type="match status" value="1"/>
</dbReference>
<dbReference type="Gene3D" id="2.60.120.260">
    <property type="entry name" value="Galactose-binding domain-like"/>
    <property type="match status" value="1"/>
</dbReference>
<dbReference type="PANTHER" id="PTHR43056">
    <property type="entry name" value="PEPTIDASE S9 PROLYL OLIGOPEPTIDASE"/>
    <property type="match status" value="1"/>
</dbReference>
<dbReference type="PANTHER" id="PTHR43056:SF10">
    <property type="entry name" value="COCE_NOND FAMILY, PUTATIVE (AFU_ORTHOLOGUE AFUA_7G00600)-RELATED"/>
    <property type="match status" value="1"/>
</dbReference>
<comment type="caution">
    <text evidence="4">The sequence shown here is derived from an EMBL/GenBank/DDBJ whole genome shotgun (WGS) entry which is preliminary data.</text>
</comment>
<evidence type="ECO:0000313" key="4">
    <source>
        <dbReference type="EMBL" id="OYN76416.1"/>
    </source>
</evidence>
<dbReference type="Proteomes" id="UP000216063">
    <property type="component" value="Unassembled WGS sequence"/>
</dbReference>
<organism evidence="4 5">
    <name type="scientific">Mycolicibacterium sphagni</name>
    <dbReference type="NCBI Taxonomy" id="1786"/>
    <lineage>
        <taxon>Bacteria</taxon>
        <taxon>Bacillati</taxon>
        <taxon>Actinomycetota</taxon>
        <taxon>Actinomycetes</taxon>
        <taxon>Mycobacteriales</taxon>
        <taxon>Mycobacteriaceae</taxon>
        <taxon>Mycolicibacterium</taxon>
    </lineage>
</organism>